<feature type="coiled-coil region" evidence="1">
    <location>
        <begin position="102"/>
        <end position="129"/>
    </location>
</feature>
<evidence type="ECO:0000313" key="5">
    <source>
        <dbReference type="Proteomes" id="UP001596270"/>
    </source>
</evidence>
<feature type="signal peptide" evidence="3">
    <location>
        <begin position="1"/>
        <end position="23"/>
    </location>
</feature>
<reference evidence="5" key="1">
    <citation type="journal article" date="2019" name="Int. J. Syst. Evol. Microbiol.">
        <title>The Global Catalogue of Microorganisms (GCM) 10K type strain sequencing project: providing services to taxonomists for standard genome sequencing and annotation.</title>
        <authorList>
            <consortium name="The Broad Institute Genomics Platform"/>
            <consortium name="The Broad Institute Genome Sequencing Center for Infectious Disease"/>
            <person name="Wu L."/>
            <person name="Ma J."/>
        </authorList>
    </citation>
    <scope>NUCLEOTIDE SEQUENCE [LARGE SCALE GENOMIC DNA]</scope>
    <source>
        <strain evidence="5">CCUG 39402</strain>
    </source>
</reference>
<feature type="region of interest" description="Disordered" evidence="2">
    <location>
        <begin position="30"/>
        <end position="56"/>
    </location>
</feature>
<evidence type="ECO:0000256" key="3">
    <source>
        <dbReference type="SAM" id="SignalP"/>
    </source>
</evidence>
<organism evidence="4 5">
    <name type="scientific">Polaromonas aquatica</name>
    <dbReference type="NCBI Taxonomy" id="332657"/>
    <lineage>
        <taxon>Bacteria</taxon>
        <taxon>Pseudomonadati</taxon>
        <taxon>Pseudomonadota</taxon>
        <taxon>Betaproteobacteria</taxon>
        <taxon>Burkholderiales</taxon>
        <taxon>Comamonadaceae</taxon>
        <taxon>Polaromonas</taxon>
    </lineage>
</organism>
<dbReference type="EMBL" id="JBHSRS010000005">
    <property type="protein sequence ID" value="MFC6280198.1"/>
    <property type="molecule type" value="Genomic_DNA"/>
</dbReference>
<comment type="caution">
    <text evidence="4">The sequence shown here is derived from an EMBL/GenBank/DDBJ whole genome shotgun (WGS) entry which is preliminary data.</text>
</comment>
<evidence type="ECO:0008006" key="6">
    <source>
        <dbReference type="Google" id="ProtNLM"/>
    </source>
</evidence>
<keyword evidence="5" id="KW-1185">Reference proteome</keyword>
<keyword evidence="3" id="KW-0732">Signal</keyword>
<protein>
    <recommendedName>
        <fullName evidence="6">LTXXQ motif family protein</fullName>
    </recommendedName>
</protein>
<evidence type="ECO:0000256" key="1">
    <source>
        <dbReference type="SAM" id="Coils"/>
    </source>
</evidence>
<evidence type="ECO:0000313" key="4">
    <source>
        <dbReference type="EMBL" id="MFC6280198.1"/>
    </source>
</evidence>
<accession>A0ABW1TTD9</accession>
<evidence type="ECO:0000256" key="2">
    <source>
        <dbReference type="SAM" id="MobiDB-lite"/>
    </source>
</evidence>
<feature type="compositionally biased region" description="Polar residues" evidence="2">
    <location>
        <begin position="43"/>
        <end position="56"/>
    </location>
</feature>
<keyword evidence="1" id="KW-0175">Coiled coil</keyword>
<dbReference type="Proteomes" id="UP001596270">
    <property type="component" value="Unassembled WGS sequence"/>
</dbReference>
<proteinExistence type="predicted"/>
<gene>
    <name evidence="4" type="ORF">ACFQND_03005</name>
</gene>
<feature type="chain" id="PRO_5045181742" description="LTXXQ motif family protein" evidence="3">
    <location>
        <begin position="24"/>
        <end position="171"/>
    </location>
</feature>
<sequence>MLKSKKHLAIAIVLAGIGFNSYAQFGGAGGSGGMRHSRGSDSQGSKTNEVSGRSSSRLEQVNNKLYDLRIRLLITPEQSPAWEKFRAGFIDLATYGGSGQSNPDEQTALQATQRQLDAAQNRFALAENLNEASKALFAALSPDQQRMADQLLPRLLAESGGDGGQGAMARR</sequence>
<dbReference type="RefSeq" id="WP_371434536.1">
    <property type="nucleotide sequence ID" value="NZ_JBHSRS010000005.1"/>
</dbReference>
<name>A0ABW1TTD9_9BURK</name>